<sequence length="248" mass="28770">CTKPAYVDENGREYPNCGQTCGNVIIKNSMSFTSTEIYDFIPYIRVLPEKDLKYNKIQKEFLKSMFHVKIVAIIHIKPLQEQRIQCWKLKHEMINSINQSPKRIKLRLYYGTRASCDPRKLLKYKKICSDSKCGMCSIIKYGTKYKLLRRGKMIFTRRPSIAATFAYNQKLPRERPGTIFIIDVLTTNDTPSDVIIVERDAPVWTIGLYMLHSDKNARLPISELKGLHAITKLQFRKIQESLKASKTS</sequence>
<evidence type="ECO:0000313" key="1">
    <source>
        <dbReference type="EMBL" id="CAG8539748.1"/>
    </source>
</evidence>
<keyword evidence="2" id="KW-1185">Reference proteome</keyword>
<accession>A0ACA9LRC2</accession>
<name>A0ACA9LRC2_9GLOM</name>
<protein>
    <submittedName>
        <fullName evidence="1">3140_t:CDS:1</fullName>
    </submittedName>
</protein>
<gene>
    <name evidence="1" type="ORF">SCALOS_LOCUS4796</name>
</gene>
<comment type="caution">
    <text evidence="1">The sequence shown here is derived from an EMBL/GenBank/DDBJ whole genome shotgun (WGS) entry which is preliminary data.</text>
</comment>
<feature type="non-terminal residue" evidence="1">
    <location>
        <position position="1"/>
    </location>
</feature>
<proteinExistence type="predicted"/>
<organism evidence="1 2">
    <name type="scientific">Scutellospora calospora</name>
    <dbReference type="NCBI Taxonomy" id="85575"/>
    <lineage>
        <taxon>Eukaryota</taxon>
        <taxon>Fungi</taxon>
        <taxon>Fungi incertae sedis</taxon>
        <taxon>Mucoromycota</taxon>
        <taxon>Glomeromycotina</taxon>
        <taxon>Glomeromycetes</taxon>
        <taxon>Diversisporales</taxon>
        <taxon>Gigasporaceae</taxon>
        <taxon>Scutellospora</taxon>
    </lineage>
</organism>
<reference evidence="1" key="1">
    <citation type="submission" date="2021-06" db="EMBL/GenBank/DDBJ databases">
        <authorList>
            <person name="Kallberg Y."/>
            <person name="Tangrot J."/>
            <person name="Rosling A."/>
        </authorList>
    </citation>
    <scope>NUCLEOTIDE SEQUENCE</scope>
    <source>
        <strain evidence="1">AU212A</strain>
    </source>
</reference>
<evidence type="ECO:0000313" key="2">
    <source>
        <dbReference type="Proteomes" id="UP000789860"/>
    </source>
</evidence>
<dbReference type="Proteomes" id="UP000789860">
    <property type="component" value="Unassembled WGS sequence"/>
</dbReference>
<dbReference type="EMBL" id="CAJVPM010006909">
    <property type="protein sequence ID" value="CAG8539748.1"/>
    <property type="molecule type" value="Genomic_DNA"/>
</dbReference>